<dbReference type="InterPro" id="IPR013325">
    <property type="entry name" value="RNA_pol_sigma_r2"/>
</dbReference>
<dbReference type="InterPro" id="IPR039425">
    <property type="entry name" value="RNA_pol_sigma-70-like"/>
</dbReference>
<dbReference type="InterPro" id="IPR013324">
    <property type="entry name" value="RNA_pol_sigma_r3/r4-like"/>
</dbReference>
<dbReference type="SUPFAM" id="SSF88659">
    <property type="entry name" value="Sigma3 and sigma4 domains of RNA polymerase sigma factors"/>
    <property type="match status" value="1"/>
</dbReference>
<dbReference type="PANTHER" id="PTHR43133">
    <property type="entry name" value="RNA POLYMERASE ECF-TYPE SIGMA FACTO"/>
    <property type="match status" value="1"/>
</dbReference>
<dbReference type="Pfam" id="PF08281">
    <property type="entry name" value="Sigma70_r4_2"/>
    <property type="match status" value="1"/>
</dbReference>
<evidence type="ECO:0000256" key="4">
    <source>
        <dbReference type="ARBA" id="ARBA00023163"/>
    </source>
</evidence>
<evidence type="ECO:0000313" key="8">
    <source>
        <dbReference type="EMBL" id="GAA3986587.1"/>
    </source>
</evidence>
<dbReference type="Pfam" id="PF04542">
    <property type="entry name" value="Sigma70_r2"/>
    <property type="match status" value="1"/>
</dbReference>
<evidence type="ECO:0000259" key="6">
    <source>
        <dbReference type="Pfam" id="PF04542"/>
    </source>
</evidence>
<comment type="similarity">
    <text evidence="1">Belongs to the sigma-70 factor family. ECF subfamily.</text>
</comment>
<accession>A0ABP7QR90</accession>
<evidence type="ECO:0000256" key="5">
    <source>
        <dbReference type="SAM" id="MobiDB-lite"/>
    </source>
</evidence>
<name>A0ABP7QR90_9PSEU</name>
<dbReference type="SUPFAM" id="SSF88946">
    <property type="entry name" value="Sigma2 domain of RNA polymerase sigma factors"/>
    <property type="match status" value="1"/>
</dbReference>
<evidence type="ECO:0000313" key="9">
    <source>
        <dbReference type="Proteomes" id="UP001501747"/>
    </source>
</evidence>
<dbReference type="InterPro" id="IPR013249">
    <property type="entry name" value="RNA_pol_sigma70_r4_t2"/>
</dbReference>
<dbReference type="InterPro" id="IPR014284">
    <property type="entry name" value="RNA_pol_sigma-70_dom"/>
</dbReference>
<keyword evidence="2" id="KW-0805">Transcription regulation</keyword>
<gene>
    <name evidence="8" type="ORF">GCM10022247_01160</name>
</gene>
<keyword evidence="3" id="KW-0731">Sigma factor</keyword>
<sequence>MMDHAPPDSASSGEDDRPDLSGPEPAAAFGALFDRHANHLHRYLANRAGAAADDLLSETFLAALQSRATYDPSRATARAWLFGIATNMLRKSARLGARQQLAVRAAEGLPERVESHEGRVAEKVDAQTRTQQLAVAIERLEERDRDVLLLSSWAQLDSAEVAEALGIPVGTVRSRLHRVRRQLRVEAPKVGE</sequence>
<dbReference type="PANTHER" id="PTHR43133:SF25">
    <property type="entry name" value="RNA POLYMERASE SIGMA FACTOR RFAY-RELATED"/>
    <property type="match status" value="1"/>
</dbReference>
<evidence type="ECO:0000256" key="1">
    <source>
        <dbReference type="ARBA" id="ARBA00010641"/>
    </source>
</evidence>
<evidence type="ECO:0000256" key="2">
    <source>
        <dbReference type="ARBA" id="ARBA00023015"/>
    </source>
</evidence>
<keyword evidence="4" id="KW-0804">Transcription</keyword>
<protein>
    <submittedName>
        <fullName evidence="8">Sigma-70 family RNA polymerase sigma factor</fullName>
    </submittedName>
</protein>
<evidence type="ECO:0000256" key="3">
    <source>
        <dbReference type="ARBA" id="ARBA00023082"/>
    </source>
</evidence>
<dbReference type="Proteomes" id="UP001501747">
    <property type="component" value="Unassembled WGS sequence"/>
</dbReference>
<evidence type="ECO:0000259" key="7">
    <source>
        <dbReference type="Pfam" id="PF08281"/>
    </source>
</evidence>
<dbReference type="EMBL" id="BAABAL010000003">
    <property type="protein sequence ID" value="GAA3986587.1"/>
    <property type="molecule type" value="Genomic_DNA"/>
</dbReference>
<reference evidence="9" key="1">
    <citation type="journal article" date="2019" name="Int. J. Syst. Evol. Microbiol.">
        <title>The Global Catalogue of Microorganisms (GCM) 10K type strain sequencing project: providing services to taxonomists for standard genome sequencing and annotation.</title>
        <authorList>
            <consortium name="The Broad Institute Genomics Platform"/>
            <consortium name="The Broad Institute Genome Sequencing Center for Infectious Disease"/>
            <person name="Wu L."/>
            <person name="Ma J."/>
        </authorList>
    </citation>
    <scope>NUCLEOTIDE SEQUENCE [LARGE SCALE GENOMIC DNA]</scope>
    <source>
        <strain evidence="9">JCM 17342</strain>
    </source>
</reference>
<proteinExistence type="inferred from homology"/>
<feature type="domain" description="RNA polymerase sigma factor 70 region 4 type 2" evidence="7">
    <location>
        <begin position="131"/>
        <end position="183"/>
    </location>
</feature>
<dbReference type="RefSeq" id="WP_344870709.1">
    <property type="nucleotide sequence ID" value="NZ_BAABAL010000003.1"/>
</dbReference>
<feature type="domain" description="RNA polymerase sigma-70 region 2" evidence="6">
    <location>
        <begin position="32"/>
        <end position="94"/>
    </location>
</feature>
<dbReference type="InterPro" id="IPR007627">
    <property type="entry name" value="RNA_pol_sigma70_r2"/>
</dbReference>
<dbReference type="NCBIfam" id="TIGR02937">
    <property type="entry name" value="sigma70-ECF"/>
    <property type="match status" value="1"/>
</dbReference>
<dbReference type="Gene3D" id="1.10.10.10">
    <property type="entry name" value="Winged helix-like DNA-binding domain superfamily/Winged helix DNA-binding domain"/>
    <property type="match status" value="1"/>
</dbReference>
<organism evidence="8 9">
    <name type="scientific">Allokutzneria multivorans</name>
    <dbReference type="NCBI Taxonomy" id="1142134"/>
    <lineage>
        <taxon>Bacteria</taxon>
        <taxon>Bacillati</taxon>
        <taxon>Actinomycetota</taxon>
        <taxon>Actinomycetes</taxon>
        <taxon>Pseudonocardiales</taxon>
        <taxon>Pseudonocardiaceae</taxon>
        <taxon>Allokutzneria</taxon>
    </lineage>
</organism>
<keyword evidence="9" id="KW-1185">Reference proteome</keyword>
<dbReference type="CDD" id="cd06171">
    <property type="entry name" value="Sigma70_r4"/>
    <property type="match status" value="1"/>
</dbReference>
<dbReference type="Gene3D" id="1.10.1740.10">
    <property type="match status" value="1"/>
</dbReference>
<dbReference type="InterPro" id="IPR036388">
    <property type="entry name" value="WH-like_DNA-bd_sf"/>
</dbReference>
<comment type="caution">
    <text evidence="8">The sequence shown here is derived from an EMBL/GenBank/DDBJ whole genome shotgun (WGS) entry which is preliminary data.</text>
</comment>
<feature type="region of interest" description="Disordered" evidence="5">
    <location>
        <begin position="1"/>
        <end position="26"/>
    </location>
</feature>